<evidence type="ECO:0000256" key="1">
    <source>
        <dbReference type="SAM" id="Phobius"/>
    </source>
</evidence>
<keyword evidence="1" id="KW-0472">Membrane</keyword>
<evidence type="ECO:0000313" key="3">
    <source>
        <dbReference type="Proteomes" id="UP000001683"/>
    </source>
</evidence>
<keyword evidence="1" id="KW-0812">Transmembrane</keyword>
<sequence>MLSIIYMFNFIRDVLKSVLVQEIISSILNNTPEGCDFIKVAVGVVCLGLFLVILIQSIALMGMSYLEIDKTQVSQIQRVA</sequence>
<organism evidence="2 3">
    <name type="scientific">Natranaerobius thermophilus (strain ATCC BAA-1301 / DSM 18059 / JW/NM-WN-LF)</name>
    <dbReference type="NCBI Taxonomy" id="457570"/>
    <lineage>
        <taxon>Bacteria</taxon>
        <taxon>Bacillati</taxon>
        <taxon>Bacillota</taxon>
        <taxon>Clostridia</taxon>
        <taxon>Natranaerobiales</taxon>
        <taxon>Natranaerobiaceae</taxon>
        <taxon>Natranaerobius</taxon>
    </lineage>
</organism>
<dbReference type="HOGENOM" id="CLU_2586040_0_0_9"/>
<dbReference type="InParanoid" id="B2A7S2"/>
<gene>
    <name evidence="2" type="ordered locus">Nther_0787</name>
</gene>
<dbReference type="EMBL" id="CP001034">
    <property type="protein sequence ID" value="ACB84374.1"/>
    <property type="molecule type" value="Genomic_DNA"/>
</dbReference>
<protein>
    <submittedName>
        <fullName evidence="2">Uncharacterized protein</fullName>
    </submittedName>
</protein>
<keyword evidence="3" id="KW-1185">Reference proteome</keyword>
<dbReference type="KEGG" id="nth:Nther_0787"/>
<accession>B2A7S2</accession>
<reference evidence="2 3" key="1">
    <citation type="submission" date="2008-04" db="EMBL/GenBank/DDBJ databases">
        <title>Complete sequence of chromosome of Natranaerobius thermophilus JW/NM-WN-LF.</title>
        <authorList>
            <consortium name="US DOE Joint Genome Institute"/>
            <person name="Copeland A."/>
            <person name="Lucas S."/>
            <person name="Lapidus A."/>
            <person name="Glavina del Rio T."/>
            <person name="Dalin E."/>
            <person name="Tice H."/>
            <person name="Bruce D."/>
            <person name="Goodwin L."/>
            <person name="Pitluck S."/>
            <person name="Chertkov O."/>
            <person name="Brettin T."/>
            <person name="Detter J.C."/>
            <person name="Han C."/>
            <person name="Kuske C.R."/>
            <person name="Schmutz J."/>
            <person name="Larimer F."/>
            <person name="Land M."/>
            <person name="Hauser L."/>
            <person name="Kyrpides N."/>
            <person name="Lykidis A."/>
            <person name="Mesbah N.M."/>
            <person name="Wiegel J."/>
        </authorList>
    </citation>
    <scope>NUCLEOTIDE SEQUENCE [LARGE SCALE GENOMIC DNA]</scope>
    <source>
        <strain evidence="3">ATCC BAA-1301 / DSM 18059 / JW/NM-WN-LF</strain>
    </source>
</reference>
<dbReference type="STRING" id="457570.Nther_0787"/>
<keyword evidence="1" id="KW-1133">Transmembrane helix</keyword>
<proteinExistence type="predicted"/>
<dbReference type="Proteomes" id="UP000001683">
    <property type="component" value="Chromosome"/>
</dbReference>
<dbReference type="RefSeq" id="WP_012447254.1">
    <property type="nucleotide sequence ID" value="NZ_CP144221.1"/>
</dbReference>
<name>B2A7S2_NATTJ</name>
<feature type="transmembrane region" description="Helical" evidence="1">
    <location>
        <begin position="37"/>
        <end position="60"/>
    </location>
</feature>
<dbReference type="AlphaFoldDB" id="B2A7S2"/>
<evidence type="ECO:0000313" key="2">
    <source>
        <dbReference type="EMBL" id="ACB84374.1"/>
    </source>
</evidence>
<reference evidence="2 3" key="2">
    <citation type="journal article" date="2011" name="J. Bacteriol.">
        <title>Complete genome sequence of the anaerobic, halophilic alkalithermophile Natranaerobius thermophilus JW/NM-WN-LF.</title>
        <authorList>
            <person name="Zhao B."/>
            <person name="Mesbah N.M."/>
            <person name="Dalin E."/>
            <person name="Goodwin L."/>
            <person name="Nolan M."/>
            <person name="Pitluck S."/>
            <person name="Chertkov O."/>
            <person name="Brettin T.S."/>
            <person name="Han J."/>
            <person name="Larimer F.W."/>
            <person name="Land M.L."/>
            <person name="Hauser L."/>
            <person name="Kyrpides N."/>
            <person name="Wiegel J."/>
        </authorList>
    </citation>
    <scope>NUCLEOTIDE SEQUENCE [LARGE SCALE GENOMIC DNA]</scope>
    <source>
        <strain evidence="3">ATCC BAA-1301 / DSM 18059 / JW/NM-WN-LF</strain>
    </source>
</reference>